<accession>A0A0X3BPT1</accession>
<organism evidence="1 2">
    <name type="scientific">Methanoculleus bourgensis</name>
    <dbReference type="NCBI Taxonomy" id="83986"/>
    <lineage>
        <taxon>Archaea</taxon>
        <taxon>Methanobacteriati</taxon>
        <taxon>Methanobacteriota</taxon>
        <taxon>Stenosarchaea group</taxon>
        <taxon>Methanomicrobia</taxon>
        <taxon>Methanomicrobiales</taxon>
        <taxon>Methanomicrobiaceae</taxon>
        <taxon>Methanoculleus</taxon>
    </lineage>
</organism>
<sequence length="40" mass="4526">MQNRVGAWLYMPVTFFEANLMRAPPPGPVGSAITHRYFDS</sequence>
<dbReference type="EMBL" id="LT158599">
    <property type="protein sequence ID" value="CVK33475.1"/>
    <property type="molecule type" value="Genomic_DNA"/>
</dbReference>
<reference evidence="1 2" key="1">
    <citation type="submission" date="2016-01" db="EMBL/GenBank/DDBJ databases">
        <authorList>
            <person name="Manzoor S."/>
        </authorList>
    </citation>
    <scope>NUCLEOTIDE SEQUENCE [LARGE SCALE GENOMIC DNA]</scope>
    <source>
        <strain evidence="1">Methanoculleus sp MAB1</strain>
    </source>
</reference>
<dbReference type="KEGG" id="mema:MMAB1_2262"/>
<protein>
    <submittedName>
        <fullName evidence="1">Uncharacterized protein</fullName>
    </submittedName>
</protein>
<dbReference type="Proteomes" id="UP000069850">
    <property type="component" value="Chromosome 1"/>
</dbReference>
<evidence type="ECO:0000313" key="2">
    <source>
        <dbReference type="Proteomes" id="UP000069850"/>
    </source>
</evidence>
<evidence type="ECO:0000313" key="1">
    <source>
        <dbReference type="EMBL" id="CVK33475.1"/>
    </source>
</evidence>
<dbReference type="AlphaFoldDB" id="A0A0X3BPT1"/>
<proteinExistence type="predicted"/>
<gene>
    <name evidence="1" type="ORF">MMAB1_2262</name>
</gene>
<name>A0A0X3BPT1_9EURY</name>